<dbReference type="Proteomes" id="UP000735302">
    <property type="component" value="Unassembled WGS sequence"/>
</dbReference>
<comment type="caution">
    <text evidence="1">The sequence shown here is derived from an EMBL/GenBank/DDBJ whole genome shotgun (WGS) entry which is preliminary data.</text>
</comment>
<gene>
    <name evidence="1" type="ORF">PoB_004876200</name>
</gene>
<keyword evidence="2" id="KW-1185">Reference proteome</keyword>
<sequence>MGEDDPALKSYRIEQKEFYTDVTINNELSHTQQRQAKDLLAKISGALNDLPGTNQLYRAADSAIRPQAFRSQTIFYSNAGKRSSRKGSRQQARVRNNKTIQLIICFSNNSGDEEGQDDLSLSRLEGTKLYYYVRRRACKHSR</sequence>
<dbReference type="EMBL" id="BLXT01005348">
    <property type="protein sequence ID" value="GFO22257.1"/>
    <property type="molecule type" value="Genomic_DNA"/>
</dbReference>
<accession>A0AAV4BSD4</accession>
<reference evidence="1 2" key="1">
    <citation type="journal article" date="2021" name="Elife">
        <title>Chloroplast acquisition without the gene transfer in kleptoplastic sea slugs, Plakobranchus ocellatus.</title>
        <authorList>
            <person name="Maeda T."/>
            <person name="Takahashi S."/>
            <person name="Yoshida T."/>
            <person name="Shimamura S."/>
            <person name="Takaki Y."/>
            <person name="Nagai Y."/>
            <person name="Toyoda A."/>
            <person name="Suzuki Y."/>
            <person name="Arimoto A."/>
            <person name="Ishii H."/>
            <person name="Satoh N."/>
            <person name="Nishiyama T."/>
            <person name="Hasebe M."/>
            <person name="Maruyama T."/>
            <person name="Minagawa J."/>
            <person name="Obokata J."/>
            <person name="Shigenobu S."/>
        </authorList>
    </citation>
    <scope>NUCLEOTIDE SEQUENCE [LARGE SCALE GENOMIC DNA]</scope>
</reference>
<evidence type="ECO:0000313" key="1">
    <source>
        <dbReference type="EMBL" id="GFO22257.1"/>
    </source>
</evidence>
<protein>
    <submittedName>
        <fullName evidence="1">Uncharacterized protein</fullName>
    </submittedName>
</protein>
<organism evidence="1 2">
    <name type="scientific">Plakobranchus ocellatus</name>
    <dbReference type="NCBI Taxonomy" id="259542"/>
    <lineage>
        <taxon>Eukaryota</taxon>
        <taxon>Metazoa</taxon>
        <taxon>Spiralia</taxon>
        <taxon>Lophotrochozoa</taxon>
        <taxon>Mollusca</taxon>
        <taxon>Gastropoda</taxon>
        <taxon>Heterobranchia</taxon>
        <taxon>Euthyneura</taxon>
        <taxon>Panpulmonata</taxon>
        <taxon>Sacoglossa</taxon>
        <taxon>Placobranchoidea</taxon>
        <taxon>Plakobranchidae</taxon>
        <taxon>Plakobranchus</taxon>
    </lineage>
</organism>
<name>A0AAV4BSD4_9GAST</name>
<dbReference type="AlphaFoldDB" id="A0AAV4BSD4"/>
<evidence type="ECO:0000313" key="2">
    <source>
        <dbReference type="Proteomes" id="UP000735302"/>
    </source>
</evidence>
<proteinExistence type="predicted"/>